<dbReference type="EMBL" id="JAOPKD010000003">
    <property type="protein sequence ID" value="MCU4726353.1"/>
    <property type="molecule type" value="Genomic_DNA"/>
</dbReference>
<sequence>MSDVFGRMLGSYLAWQTSRQFVRVMLDASPTPPEAALLEGARNNRNWFDEEFSTSEKYRVVKQYRPRRARRMKHCEWSLESYPIEDLGTVLPETGDLPPSELTGPFTDVVAYVREQIEAVDSDSYSVQYVENLEAVLNLIAEFPPIVVEPGWVQRSAKVMKRHHGGSWDVRAMPGYVEDGNHRALATAIHTDSSEVTCFVGRHRWFRW</sequence>
<dbReference type="EMBL" id="JAOPKC010000008">
    <property type="protein sequence ID" value="MCU4718206.1"/>
    <property type="molecule type" value="Genomic_DNA"/>
</dbReference>
<evidence type="ECO:0000313" key="2">
    <source>
        <dbReference type="EMBL" id="MCU4726353.1"/>
    </source>
</evidence>
<dbReference type="AlphaFoldDB" id="A0AAE3IBT4"/>
<evidence type="ECO:0000313" key="3">
    <source>
        <dbReference type="Proteomes" id="UP001208186"/>
    </source>
</evidence>
<name>A0AAE3IBT4_9EURY</name>
<protein>
    <submittedName>
        <fullName evidence="2">Uncharacterized protein</fullName>
    </submittedName>
</protein>
<gene>
    <name evidence="2" type="ORF">OB914_05135</name>
    <name evidence="1" type="ORF">OB916_09040</name>
</gene>
<dbReference type="Proteomes" id="UP001208186">
    <property type="component" value="Unassembled WGS sequence"/>
</dbReference>
<reference evidence="2" key="1">
    <citation type="submission" date="2023-02" db="EMBL/GenBank/DDBJ databases">
        <title>Enrichment on poylsaccharides allowed isolation of novel metabolic and taxonomic groups of Haloarchaea.</title>
        <authorList>
            <person name="Sorokin D.Y."/>
            <person name="Elcheninov A.G."/>
            <person name="Khizhniak T.V."/>
            <person name="Kolganova T.V."/>
            <person name="Kublanov I.V."/>
        </authorList>
    </citation>
    <scope>NUCLEOTIDE SEQUENCE</scope>
    <source>
        <strain evidence="1 3">HArc-curdl5-1</strain>
        <strain evidence="2">HArc-curdl7</strain>
    </source>
</reference>
<dbReference type="Proteomes" id="UP001209746">
    <property type="component" value="Unassembled WGS sequence"/>
</dbReference>
<organism evidence="2 4">
    <name type="scientific">Halapricum hydrolyticum</name>
    <dbReference type="NCBI Taxonomy" id="2979991"/>
    <lineage>
        <taxon>Archaea</taxon>
        <taxon>Methanobacteriati</taxon>
        <taxon>Methanobacteriota</taxon>
        <taxon>Stenosarchaea group</taxon>
        <taxon>Halobacteria</taxon>
        <taxon>Halobacteriales</taxon>
        <taxon>Haloarculaceae</taxon>
        <taxon>Halapricum</taxon>
    </lineage>
</organism>
<evidence type="ECO:0000313" key="1">
    <source>
        <dbReference type="EMBL" id="MCU4718206.1"/>
    </source>
</evidence>
<evidence type="ECO:0000313" key="4">
    <source>
        <dbReference type="Proteomes" id="UP001209746"/>
    </source>
</evidence>
<comment type="caution">
    <text evidence="2">The sequence shown here is derived from an EMBL/GenBank/DDBJ whole genome shotgun (WGS) entry which is preliminary data.</text>
</comment>
<accession>A0AAE3IBT4</accession>
<proteinExistence type="predicted"/>
<dbReference type="RefSeq" id="WP_315908965.1">
    <property type="nucleotide sequence ID" value="NZ_JAOPKC010000008.1"/>
</dbReference>
<keyword evidence="3" id="KW-1185">Reference proteome</keyword>